<sequence>MKPRPSRAGLSLGTHACLIRAVTLRRSTAALSLIVAGVLGAVGAGPAEAVPDSPPNAVQAAVIATKAFTYGFPLMEFERVRAESASTPCAGHRGESTINLLTSSDHFMKPEAHIVVAPNVDTLYSMANIDLSKGPVVLSHPDMGDRYFSFQLMDPYTNVAAYVGSRTTGSDAGRYAISWSGNPGTVPGATTITVDHARLWLIGRTLAGDEADQRAAFEKMKHYSLTPPGGAPRSATCDFESVTSIGQPDGIAWLDALSAAMKHNPAPRRAAAAVAELARIGVGPGLRVSQAGLSPAAQAAVDQAVRAAAAALPETARASQQATALRNRGWGAPPDNIGDYGTDYVTRAGVAEIGLGANTPAEAAYNPAFSSVDLLPLDGRLSPYRLHFAAGEEPPADAFWSVTAYDGDGYLVPKNRHSVSDSRPDLVRRPDGSIDIVFSTHRPTDPSVNWLPVPAGPFRVYLRTYAPKAPVLDHTWTPPGIERY</sequence>
<dbReference type="AlphaFoldDB" id="A0A6L7GPA1"/>
<gene>
    <name evidence="3" type="ORF">GIY30_08770</name>
</gene>
<organism evidence="3 4">
    <name type="scientific">Gordonia mangrovi</name>
    <dbReference type="NCBI Taxonomy" id="2665643"/>
    <lineage>
        <taxon>Bacteria</taxon>
        <taxon>Bacillati</taxon>
        <taxon>Actinomycetota</taxon>
        <taxon>Actinomycetes</taxon>
        <taxon>Mycobacteriales</taxon>
        <taxon>Gordoniaceae</taxon>
        <taxon>Gordonia</taxon>
    </lineage>
</organism>
<evidence type="ECO:0000313" key="4">
    <source>
        <dbReference type="Proteomes" id="UP000475545"/>
    </source>
</evidence>
<evidence type="ECO:0000259" key="2">
    <source>
        <dbReference type="Pfam" id="PF06863"/>
    </source>
</evidence>
<dbReference type="Pfam" id="PF06863">
    <property type="entry name" value="DUF1254"/>
    <property type="match status" value="1"/>
</dbReference>
<evidence type="ECO:0000313" key="3">
    <source>
        <dbReference type="EMBL" id="MXP21442.1"/>
    </source>
</evidence>
<keyword evidence="4" id="KW-1185">Reference proteome</keyword>
<dbReference type="InterPro" id="IPR010679">
    <property type="entry name" value="DUF1254"/>
</dbReference>
<dbReference type="EMBL" id="WMBR01000002">
    <property type="protein sequence ID" value="MXP21442.1"/>
    <property type="molecule type" value="Genomic_DNA"/>
</dbReference>
<feature type="domain" description="DUF1254" evidence="2">
    <location>
        <begin position="99"/>
        <end position="227"/>
    </location>
</feature>
<dbReference type="InterPro" id="IPR037049">
    <property type="entry name" value="DUF1214_C_sf"/>
</dbReference>
<dbReference type="SUPFAM" id="SSF160935">
    <property type="entry name" value="VPA0735-like"/>
    <property type="match status" value="1"/>
</dbReference>
<evidence type="ECO:0000259" key="1">
    <source>
        <dbReference type="Pfam" id="PF06742"/>
    </source>
</evidence>
<reference evidence="3 4" key="1">
    <citation type="submission" date="2019-11" db="EMBL/GenBank/DDBJ databases">
        <title>Gordonia sp. nov., a novel actinobacterium isolated from mangrove soil in Hainan.</title>
        <authorList>
            <person name="Huang X."/>
            <person name="Xie Y."/>
            <person name="Chu X."/>
            <person name="Xiao K."/>
        </authorList>
    </citation>
    <scope>NUCLEOTIDE SEQUENCE [LARGE SCALE GENOMIC DNA]</scope>
    <source>
        <strain evidence="3 4">HNM0687</strain>
    </source>
</reference>
<dbReference type="Pfam" id="PF06742">
    <property type="entry name" value="DUF1214"/>
    <property type="match status" value="1"/>
</dbReference>
<accession>A0A6L7GPA1</accession>
<dbReference type="Gene3D" id="2.60.40.1610">
    <property type="entry name" value="Domain of unknown function DUF1254"/>
    <property type="match status" value="1"/>
</dbReference>
<feature type="domain" description="DUF1214" evidence="1">
    <location>
        <begin position="372"/>
        <end position="468"/>
    </location>
</feature>
<dbReference type="PANTHER" id="PTHR36509:SF2">
    <property type="entry name" value="BLL3101 PROTEIN"/>
    <property type="match status" value="1"/>
</dbReference>
<dbReference type="InterPro" id="IPR010621">
    <property type="entry name" value="DUF1214"/>
</dbReference>
<proteinExistence type="predicted"/>
<dbReference type="Gene3D" id="2.60.120.600">
    <property type="entry name" value="Domain of unknown function DUF1214, C-terminal domain"/>
    <property type="match status" value="1"/>
</dbReference>
<name>A0A6L7GPA1_9ACTN</name>
<dbReference type="Proteomes" id="UP000475545">
    <property type="component" value="Unassembled WGS sequence"/>
</dbReference>
<comment type="caution">
    <text evidence="3">The sequence shown here is derived from an EMBL/GenBank/DDBJ whole genome shotgun (WGS) entry which is preliminary data.</text>
</comment>
<dbReference type="InterPro" id="IPR037050">
    <property type="entry name" value="DUF1254_sf"/>
</dbReference>
<protein>
    <submittedName>
        <fullName evidence="3">DUF1254 domain-containing protein</fullName>
    </submittedName>
</protein>
<dbReference type="PANTHER" id="PTHR36509">
    <property type="entry name" value="BLL3101 PROTEIN"/>
    <property type="match status" value="1"/>
</dbReference>